<dbReference type="CDD" id="cd02440">
    <property type="entry name" value="AdoMet_MTases"/>
    <property type="match status" value="1"/>
</dbReference>
<dbReference type="GeneID" id="84578367"/>
<dbReference type="RefSeq" id="WP_102197872.1">
    <property type="nucleotide sequence ID" value="NZ_JAWFED010000003.1"/>
</dbReference>
<dbReference type="InterPro" id="IPR029063">
    <property type="entry name" value="SAM-dependent_MTases_sf"/>
</dbReference>
<evidence type="ECO:0000256" key="1">
    <source>
        <dbReference type="ARBA" id="ARBA00022679"/>
    </source>
</evidence>
<dbReference type="Proteomes" id="UP000235658">
    <property type="component" value="Unassembled WGS sequence"/>
</dbReference>
<dbReference type="PANTHER" id="PTHR43861">
    <property type="entry name" value="TRANS-ACONITATE 2-METHYLTRANSFERASE-RELATED"/>
    <property type="match status" value="1"/>
</dbReference>
<dbReference type="EMBL" id="PNHP01000002">
    <property type="protein sequence ID" value="PMC81946.1"/>
    <property type="molecule type" value="Genomic_DNA"/>
</dbReference>
<sequence length="242" mass="29075">MYKDFAYIYDKLSFDLDYEKYANNIKNLVEKNNIKRENMLELACGTGMLTNHFFDFFEKIDALDLSQSMLEVFSKKFQEEKVSLYNYNMVDFENENSYDLIVILLDSINYILDADDLKKLIENSFKNLKKGGLLIFDINSEYKMEEVFGSKSYVYEYEDIFYTWDNIKDDDIIDMELNFFVENEDGSYQRIIENQVERYYSVDFMKNILKENNFSDIEIFDEDTMQDIKDDTLRILFKAKKE</sequence>
<dbReference type="Gene3D" id="3.40.50.150">
    <property type="entry name" value="Vaccinia Virus protein VP39"/>
    <property type="match status" value="1"/>
</dbReference>
<keyword evidence="3" id="KW-0489">Methyltransferase</keyword>
<keyword evidence="1 3" id="KW-0808">Transferase</keyword>
<dbReference type="Pfam" id="PF13649">
    <property type="entry name" value="Methyltransf_25"/>
    <property type="match status" value="1"/>
</dbReference>
<dbReference type="SUPFAM" id="SSF53335">
    <property type="entry name" value="S-adenosyl-L-methionine-dependent methyltransferases"/>
    <property type="match status" value="1"/>
</dbReference>
<name>A0A2N6UJT4_9FIRM</name>
<reference evidence="3 4" key="1">
    <citation type="submission" date="2017-09" db="EMBL/GenBank/DDBJ databases">
        <title>Bacterial strain isolated from the female urinary microbiota.</title>
        <authorList>
            <person name="Thomas-White K."/>
            <person name="Kumar N."/>
            <person name="Forster S."/>
            <person name="Putonti C."/>
            <person name="Lawley T."/>
            <person name="Wolfe A.J."/>
        </authorList>
    </citation>
    <scope>NUCLEOTIDE SEQUENCE [LARGE SCALE GENOMIC DNA]</scope>
    <source>
        <strain evidence="3 4">UMB0204</strain>
    </source>
</reference>
<evidence type="ECO:0000313" key="3">
    <source>
        <dbReference type="EMBL" id="PMC81946.1"/>
    </source>
</evidence>
<evidence type="ECO:0000313" key="4">
    <source>
        <dbReference type="Proteomes" id="UP000235658"/>
    </source>
</evidence>
<protein>
    <submittedName>
        <fullName evidence="3">Class I SAM-dependent methyltransferase</fullName>
    </submittedName>
</protein>
<accession>A0A2N6UJT4</accession>
<gene>
    <name evidence="3" type="ORF">CJ192_04135</name>
</gene>
<dbReference type="GO" id="GO:0032259">
    <property type="term" value="P:methylation"/>
    <property type="evidence" value="ECO:0007669"/>
    <property type="project" value="UniProtKB-KW"/>
</dbReference>
<dbReference type="InterPro" id="IPR041698">
    <property type="entry name" value="Methyltransf_25"/>
</dbReference>
<dbReference type="GO" id="GO:0008168">
    <property type="term" value="F:methyltransferase activity"/>
    <property type="evidence" value="ECO:0007669"/>
    <property type="project" value="UniProtKB-KW"/>
</dbReference>
<feature type="domain" description="Methyltransferase" evidence="2">
    <location>
        <begin position="40"/>
        <end position="132"/>
    </location>
</feature>
<dbReference type="AlphaFoldDB" id="A0A2N6UJT4"/>
<organism evidence="3 4">
    <name type="scientific">Anaerococcus hydrogenalis</name>
    <dbReference type="NCBI Taxonomy" id="33029"/>
    <lineage>
        <taxon>Bacteria</taxon>
        <taxon>Bacillati</taxon>
        <taxon>Bacillota</taxon>
        <taxon>Tissierellia</taxon>
        <taxon>Tissierellales</taxon>
        <taxon>Peptoniphilaceae</taxon>
        <taxon>Anaerococcus</taxon>
    </lineage>
</organism>
<proteinExistence type="predicted"/>
<dbReference type="Gene3D" id="2.20.25.110">
    <property type="entry name" value="S-adenosyl-L-methionine-dependent methyltransferases"/>
    <property type="match status" value="1"/>
</dbReference>
<evidence type="ECO:0000259" key="2">
    <source>
        <dbReference type="Pfam" id="PF13649"/>
    </source>
</evidence>
<comment type="caution">
    <text evidence="3">The sequence shown here is derived from an EMBL/GenBank/DDBJ whole genome shotgun (WGS) entry which is preliminary data.</text>
</comment>